<reference evidence="2" key="1">
    <citation type="journal article" date="2019" name="Int. J. Syst. Evol. Microbiol.">
        <title>The Global Catalogue of Microorganisms (GCM) 10K type strain sequencing project: providing services to taxonomists for standard genome sequencing and annotation.</title>
        <authorList>
            <consortium name="The Broad Institute Genomics Platform"/>
            <consortium name="The Broad Institute Genome Sequencing Center for Infectious Disease"/>
            <person name="Wu L."/>
            <person name="Ma J."/>
        </authorList>
    </citation>
    <scope>NUCLEOTIDE SEQUENCE [LARGE SCALE GENOMIC DNA]</scope>
    <source>
        <strain evidence="2">CGMCC 4.7177</strain>
    </source>
</reference>
<sequence>MSNVIEKVKIQGERWFPSTTSFADNMEELWGDWYCDSEIGKLRDVIMRRPGKEIEFVTQENYADFRWKGPMDVNKARQQHDALADIYRAHGVNVHYVEEQRADRPNALFMRDQVFMTPEGAIVCRNGISARRGEERKTAEALAKLGVPIIKTINGNGWFDGACGMWIDRETVILGTGARANKEGAAQVESELRNIGVTNIINFEIPYGHAHLDGLMNIADRKTVALFPWQVSYNVVKEFLDRDFKIIEATNLEEIKWGSCMNFVALEPGKVVAPAGNIEMKAKLEDAGVEVIETEIDELLKGWGALHCMTAFLKRDPIGKL</sequence>
<evidence type="ECO:0000313" key="2">
    <source>
        <dbReference type="Proteomes" id="UP001597218"/>
    </source>
</evidence>
<evidence type="ECO:0000313" key="1">
    <source>
        <dbReference type="EMBL" id="MFD1928569.1"/>
    </source>
</evidence>
<dbReference type="Pfam" id="PF19420">
    <property type="entry name" value="DDAH_eukar"/>
    <property type="match status" value="1"/>
</dbReference>
<organism evidence="1 2">
    <name type="scientific">Sporosarcina siberiensis</name>
    <dbReference type="NCBI Taxonomy" id="1365606"/>
    <lineage>
        <taxon>Bacteria</taxon>
        <taxon>Bacillati</taxon>
        <taxon>Bacillota</taxon>
        <taxon>Bacilli</taxon>
        <taxon>Bacillales</taxon>
        <taxon>Caryophanaceae</taxon>
        <taxon>Sporosarcina</taxon>
    </lineage>
</organism>
<name>A0ABW4SHE6_9BACL</name>
<protein>
    <submittedName>
        <fullName evidence="1">Dimethylarginine dimethylaminohydrolase family protein</fullName>
    </submittedName>
</protein>
<dbReference type="EMBL" id="JBHUGI010000032">
    <property type="protein sequence ID" value="MFD1928569.1"/>
    <property type="molecule type" value="Genomic_DNA"/>
</dbReference>
<dbReference type="PANTHER" id="PTHR47271:SF2">
    <property type="entry name" value="ARGININE DEIMINASE"/>
    <property type="match status" value="1"/>
</dbReference>
<keyword evidence="2" id="KW-1185">Reference proteome</keyword>
<dbReference type="PANTHER" id="PTHR47271">
    <property type="entry name" value="ARGININE DEIMINASE"/>
    <property type="match status" value="1"/>
</dbReference>
<comment type="caution">
    <text evidence="1">The sequence shown here is derived from an EMBL/GenBank/DDBJ whole genome shotgun (WGS) entry which is preliminary data.</text>
</comment>
<accession>A0ABW4SHE6</accession>
<dbReference type="SUPFAM" id="SSF55909">
    <property type="entry name" value="Pentein"/>
    <property type="match status" value="1"/>
</dbReference>
<dbReference type="Gene3D" id="3.75.10.10">
    <property type="entry name" value="L-arginine/glycine Amidinotransferase, Chain A"/>
    <property type="match status" value="1"/>
</dbReference>
<gene>
    <name evidence="1" type="ORF">ACFSFY_11065</name>
</gene>
<dbReference type="RefSeq" id="WP_381538021.1">
    <property type="nucleotide sequence ID" value="NZ_JBHUGI010000032.1"/>
</dbReference>
<dbReference type="Proteomes" id="UP001597218">
    <property type="component" value="Unassembled WGS sequence"/>
</dbReference>
<proteinExistence type="predicted"/>